<dbReference type="Proteomes" id="UP001247620">
    <property type="component" value="Unassembled WGS sequence"/>
</dbReference>
<gene>
    <name evidence="1" type="ORF">J2W55_004832</name>
</gene>
<evidence type="ECO:0000313" key="1">
    <source>
        <dbReference type="EMBL" id="MDR6944964.1"/>
    </source>
</evidence>
<accession>A0ABU1THS0</accession>
<comment type="caution">
    <text evidence="1">The sequence shown here is derived from an EMBL/GenBank/DDBJ whole genome shotgun (WGS) entry which is preliminary data.</text>
</comment>
<organism evidence="1 2">
    <name type="scientific">Mucilaginibacter pocheonensis</name>
    <dbReference type="NCBI Taxonomy" id="398050"/>
    <lineage>
        <taxon>Bacteria</taxon>
        <taxon>Pseudomonadati</taxon>
        <taxon>Bacteroidota</taxon>
        <taxon>Sphingobacteriia</taxon>
        <taxon>Sphingobacteriales</taxon>
        <taxon>Sphingobacteriaceae</taxon>
        <taxon>Mucilaginibacter</taxon>
    </lineage>
</organism>
<reference evidence="1 2" key="1">
    <citation type="submission" date="2023-07" db="EMBL/GenBank/DDBJ databases">
        <title>Sorghum-associated microbial communities from plants grown in Nebraska, USA.</title>
        <authorList>
            <person name="Schachtman D."/>
        </authorList>
    </citation>
    <scope>NUCLEOTIDE SEQUENCE [LARGE SCALE GENOMIC DNA]</scope>
    <source>
        <strain evidence="1 2">3262</strain>
    </source>
</reference>
<proteinExistence type="predicted"/>
<protein>
    <recommendedName>
        <fullName evidence="3">CarboxypepD_reg-like domain-containing protein</fullName>
    </recommendedName>
</protein>
<dbReference type="EMBL" id="JAVDUU010000005">
    <property type="protein sequence ID" value="MDR6944964.1"/>
    <property type="molecule type" value="Genomic_DNA"/>
</dbReference>
<dbReference type="InterPro" id="IPR008969">
    <property type="entry name" value="CarboxyPept-like_regulatory"/>
</dbReference>
<sequence>MGCFITSVACAQGVQNGTVLEYKTRVVLQGIQVENKTTAKVVVTDKAGRFSIPAKTGDLLVFTGAFYRPDTILLTNLFGREVFLTPKQTTLGEVKVTGTEIKQPASGYKAPDFHGQTMVYQRDAKYPEYYKGGVALRLHYWTKDDKKRQKEEDFIKNQQVQDEIKTVFNPENIAKYVPLTGDDMNDFILLYIPSVKTYTSTGFNLTTYLDTCYKEFLKLTPEQRKAGHLIK</sequence>
<evidence type="ECO:0008006" key="3">
    <source>
        <dbReference type="Google" id="ProtNLM"/>
    </source>
</evidence>
<keyword evidence="2" id="KW-1185">Reference proteome</keyword>
<dbReference type="SUPFAM" id="SSF49464">
    <property type="entry name" value="Carboxypeptidase regulatory domain-like"/>
    <property type="match status" value="1"/>
</dbReference>
<name>A0ABU1THS0_9SPHI</name>
<evidence type="ECO:0000313" key="2">
    <source>
        <dbReference type="Proteomes" id="UP001247620"/>
    </source>
</evidence>